<dbReference type="EMBL" id="KZ679006">
    <property type="protein sequence ID" value="PSS28032.1"/>
    <property type="molecule type" value="Genomic_DNA"/>
</dbReference>
<evidence type="ECO:0000256" key="1">
    <source>
        <dbReference type="SAM" id="Coils"/>
    </source>
</evidence>
<dbReference type="GO" id="GO:0061640">
    <property type="term" value="P:cytoskeleton-dependent cytokinesis"/>
    <property type="evidence" value="ECO:0007669"/>
    <property type="project" value="InterPro"/>
</dbReference>
<dbReference type="GO" id="GO:0005869">
    <property type="term" value="C:dynactin complex"/>
    <property type="evidence" value="ECO:0007669"/>
    <property type="project" value="InterPro"/>
</dbReference>
<reference evidence="2 3" key="1">
    <citation type="journal article" date="2018" name="New Phytol.">
        <title>Comparative genomics and transcriptomics depict ericoid mycorrhizal fungi as versatile saprotrophs and plant mutualists.</title>
        <authorList>
            <person name="Martino E."/>
            <person name="Morin E."/>
            <person name="Grelet G.A."/>
            <person name="Kuo A."/>
            <person name="Kohler A."/>
            <person name="Daghino S."/>
            <person name="Barry K.W."/>
            <person name="Cichocki N."/>
            <person name="Clum A."/>
            <person name="Dockter R.B."/>
            <person name="Hainaut M."/>
            <person name="Kuo R.C."/>
            <person name="LaButti K."/>
            <person name="Lindahl B.D."/>
            <person name="Lindquist E.A."/>
            <person name="Lipzen A."/>
            <person name="Khouja H.R."/>
            <person name="Magnuson J."/>
            <person name="Murat C."/>
            <person name="Ohm R.A."/>
            <person name="Singer S.W."/>
            <person name="Spatafora J.W."/>
            <person name="Wang M."/>
            <person name="Veneault-Fourrey C."/>
            <person name="Henrissat B."/>
            <person name="Grigoriev I.V."/>
            <person name="Martin F.M."/>
            <person name="Perotto S."/>
        </authorList>
    </citation>
    <scope>NUCLEOTIDE SEQUENCE [LARGE SCALE GENOMIC DNA]</scope>
    <source>
        <strain evidence="2 3">ATCC 22711</strain>
    </source>
</reference>
<organism evidence="2 3">
    <name type="scientific">Amorphotheca resinae ATCC 22711</name>
    <dbReference type="NCBI Taxonomy" id="857342"/>
    <lineage>
        <taxon>Eukaryota</taxon>
        <taxon>Fungi</taxon>
        <taxon>Dikarya</taxon>
        <taxon>Ascomycota</taxon>
        <taxon>Pezizomycotina</taxon>
        <taxon>Leotiomycetes</taxon>
        <taxon>Helotiales</taxon>
        <taxon>Amorphothecaceae</taxon>
        <taxon>Amorphotheca</taxon>
    </lineage>
</organism>
<dbReference type="Pfam" id="PF07426">
    <property type="entry name" value="Dynactin_p22"/>
    <property type="match status" value="1"/>
</dbReference>
<dbReference type="RefSeq" id="XP_024725557.1">
    <property type="nucleotide sequence ID" value="XM_024862232.1"/>
</dbReference>
<evidence type="ECO:0000313" key="3">
    <source>
        <dbReference type="Proteomes" id="UP000241818"/>
    </source>
</evidence>
<protein>
    <recommendedName>
        <fullName evidence="4">Nuclear distribution protein RO10</fullName>
    </recommendedName>
</protein>
<name>A0A2T3BF75_AMORE</name>
<evidence type="ECO:0000313" key="2">
    <source>
        <dbReference type="EMBL" id="PSS28032.1"/>
    </source>
</evidence>
<keyword evidence="1" id="KW-0175">Coiled coil</keyword>
<dbReference type="InParanoid" id="A0A2T3BF75"/>
<dbReference type="Proteomes" id="UP000241818">
    <property type="component" value="Unassembled WGS sequence"/>
</dbReference>
<feature type="coiled-coil region" evidence="1">
    <location>
        <begin position="137"/>
        <end position="197"/>
    </location>
</feature>
<proteinExistence type="predicted"/>
<evidence type="ECO:0008006" key="4">
    <source>
        <dbReference type="Google" id="ProtNLM"/>
    </source>
</evidence>
<keyword evidence="3" id="KW-1185">Reference proteome</keyword>
<gene>
    <name evidence="2" type="ORF">M430DRAFT_132146</name>
</gene>
<dbReference type="InterPro" id="IPR009991">
    <property type="entry name" value="DCTN3"/>
</dbReference>
<accession>A0A2T3BF75</accession>
<dbReference type="GeneID" id="36570313"/>
<dbReference type="AlphaFoldDB" id="A0A2T3BF75"/>
<dbReference type="OrthoDB" id="5403729at2759"/>
<sequence length="205" mass="22457">METPFDKTAVETLDLLEARLRRIEYAVSGQVDEATPADDNTPAAQRLADLEHALHQLASKSRVVQDLLRLHARYPDLFQSIGADELPTTLDTESILSIILASASSYPSTASRLTSILDVPVPPAELSAQLIALVPRIARLEALQAAQNTEIAALRERSAALIQRWYTVNILGAGDSWAELEGRVEQVEQKVRRATLAKQLDADLV</sequence>